<dbReference type="PANTHER" id="PTHR43798">
    <property type="entry name" value="MONOACYLGLYCEROL LIPASE"/>
    <property type="match status" value="1"/>
</dbReference>
<dbReference type="PRINTS" id="PR00412">
    <property type="entry name" value="EPOXHYDRLASE"/>
</dbReference>
<evidence type="ECO:0000259" key="1">
    <source>
        <dbReference type="Pfam" id="PF12697"/>
    </source>
</evidence>
<dbReference type="Gene3D" id="3.40.50.1820">
    <property type="entry name" value="alpha/beta hydrolase"/>
    <property type="match status" value="1"/>
</dbReference>
<dbReference type="RefSeq" id="WP_133766433.1">
    <property type="nucleotide sequence ID" value="NZ_BAAARP010000002.1"/>
</dbReference>
<dbReference type="PANTHER" id="PTHR43798:SF33">
    <property type="entry name" value="HYDROLASE, PUTATIVE (AFU_ORTHOLOGUE AFUA_2G14860)-RELATED"/>
    <property type="match status" value="1"/>
</dbReference>
<dbReference type="Pfam" id="PF12697">
    <property type="entry name" value="Abhydrolase_6"/>
    <property type="match status" value="1"/>
</dbReference>
<sequence>MQIVPSPYAAGLARTPVVRHDTEVDGLPAAWWEYGEAGSGPTLLLVHGFRGDHHGLEPVISFLPGVHVVAPDLPGFGASAPLPGPHSIDGYAAWLRRFAEAVGLPSDVVVVGHSFGTIVASKALADGFPAARAVLLNPIASPALEGPNALGTRLSSLYFGLGAALPERVGNALLQSRVITRGAGAFLAKTKDPALRRWIHNQHDRYFSGYANRRVVVEAFHASVDHDITEWADRLTLPVHLVAAEHDDITTLADVRKLADLLPDATLAVLREVGHLVHYEKPREAAEQIASVTGVRVA</sequence>
<dbReference type="InterPro" id="IPR000073">
    <property type="entry name" value="AB_hydrolase_1"/>
</dbReference>
<evidence type="ECO:0000313" key="3">
    <source>
        <dbReference type="Proteomes" id="UP000295344"/>
    </source>
</evidence>
<gene>
    <name evidence="2" type="ORF">CLV52_2296</name>
</gene>
<dbReference type="InterPro" id="IPR050266">
    <property type="entry name" value="AB_hydrolase_sf"/>
</dbReference>
<dbReference type="InterPro" id="IPR000639">
    <property type="entry name" value="Epox_hydrolase-like"/>
</dbReference>
<dbReference type="AlphaFoldDB" id="A0A4R7FLP7"/>
<proteinExistence type="predicted"/>
<dbReference type="SUPFAM" id="SSF53474">
    <property type="entry name" value="alpha/beta-Hydrolases"/>
    <property type="match status" value="1"/>
</dbReference>
<dbReference type="GO" id="GO:0046464">
    <property type="term" value="P:acylglycerol catabolic process"/>
    <property type="evidence" value="ECO:0007669"/>
    <property type="project" value="TreeGrafter"/>
</dbReference>
<comment type="caution">
    <text evidence="2">The sequence shown here is derived from an EMBL/GenBank/DDBJ whole genome shotgun (WGS) entry which is preliminary data.</text>
</comment>
<dbReference type="GO" id="GO:0047372">
    <property type="term" value="F:monoacylglycerol lipase activity"/>
    <property type="evidence" value="ECO:0007669"/>
    <property type="project" value="TreeGrafter"/>
</dbReference>
<evidence type="ECO:0000313" key="2">
    <source>
        <dbReference type="EMBL" id="TDS77352.1"/>
    </source>
</evidence>
<feature type="domain" description="AB hydrolase-1" evidence="1">
    <location>
        <begin position="43"/>
        <end position="287"/>
    </location>
</feature>
<protein>
    <submittedName>
        <fullName evidence="2">Pimeloyl-ACP methyl ester carboxylesterase</fullName>
    </submittedName>
</protein>
<dbReference type="Proteomes" id="UP000295344">
    <property type="component" value="Unassembled WGS sequence"/>
</dbReference>
<dbReference type="EMBL" id="SOAM01000002">
    <property type="protein sequence ID" value="TDS77352.1"/>
    <property type="molecule type" value="Genomic_DNA"/>
</dbReference>
<accession>A0A4R7FLP7</accession>
<name>A0A4R7FLP7_9MICO</name>
<dbReference type="InterPro" id="IPR029058">
    <property type="entry name" value="AB_hydrolase_fold"/>
</dbReference>
<reference evidence="2 3" key="1">
    <citation type="submission" date="2019-03" db="EMBL/GenBank/DDBJ databases">
        <title>Genomic Encyclopedia of Archaeal and Bacterial Type Strains, Phase II (KMG-II): from individual species to whole genera.</title>
        <authorList>
            <person name="Goeker M."/>
        </authorList>
    </citation>
    <scope>NUCLEOTIDE SEQUENCE [LARGE SCALE GENOMIC DNA]</scope>
    <source>
        <strain evidence="2 3">DSM 24782</strain>
    </source>
</reference>
<dbReference type="OrthoDB" id="5195507at2"/>
<keyword evidence="3" id="KW-1185">Reference proteome</keyword>
<organism evidence="2 3">
    <name type="scientific">Amnibacterium kyonggiense</name>
    <dbReference type="NCBI Taxonomy" id="595671"/>
    <lineage>
        <taxon>Bacteria</taxon>
        <taxon>Bacillati</taxon>
        <taxon>Actinomycetota</taxon>
        <taxon>Actinomycetes</taxon>
        <taxon>Micrococcales</taxon>
        <taxon>Microbacteriaceae</taxon>
        <taxon>Amnibacterium</taxon>
    </lineage>
</organism>
<dbReference type="GO" id="GO:0016020">
    <property type="term" value="C:membrane"/>
    <property type="evidence" value="ECO:0007669"/>
    <property type="project" value="TreeGrafter"/>
</dbReference>